<dbReference type="Gene3D" id="3.40.50.880">
    <property type="match status" value="1"/>
</dbReference>
<gene>
    <name evidence="2" type="ORF">A2942_03110</name>
</gene>
<dbReference type="InterPro" id="IPR029062">
    <property type="entry name" value="Class_I_gatase-like"/>
</dbReference>
<proteinExistence type="predicted"/>
<protein>
    <recommendedName>
        <fullName evidence="1">DJ-1/PfpI domain-containing protein</fullName>
    </recommendedName>
</protein>
<dbReference type="GO" id="GO:0005737">
    <property type="term" value="C:cytoplasm"/>
    <property type="evidence" value="ECO:0007669"/>
    <property type="project" value="TreeGrafter"/>
</dbReference>
<dbReference type="PANTHER" id="PTHR48094:SF12">
    <property type="entry name" value="PARKINSON DISEASE PROTEIN 7 HOMOLOG"/>
    <property type="match status" value="1"/>
</dbReference>
<name>A0A1G2DI27_9BACT</name>
<sequence length="171" mass="18384">MAKVLFLIAQEGFQTKEYHDPKRVLEGAGHTVLTASMDGETATSNTGEKTPVDLALHEVHAENYDAVFAIGGPGAPKFLDNDETARIMKEAEARPGMPYGAICFSSRILAKAGVLNGKRATGWDGDGRLAEIFEEYGVRYERLPVVTDGRVVTADGPASAEEFGNTIARLL</sequence>
<comment type="caution">
    <text evidence="2">The sequence shown here is derived from an EMBL/GenBank/DDBJ whole genome shotgun (WGS) entry which is preliminary data.</text>
</comment>
<accession>A0A1G2DI27</accession>
<organism evidence="2 3">
    <name type="scientific">Candidatus Lloydbacteria bacterium RIFCSPLOWO2_01_FULL_50_20</name>
    <dbReference type="NCBI Taxonomy" id="1798665"/>
    <lineage>
        <taxon>Bacteria</taxon>
        <taxon>Candidatus Lloydiibacteriota</taxon>
    </lineage>
</organism>
<evidence type="ECO:0000313" key="3">
    <source>
        <dbReference type="Proteomes" id="UP000178534"/>
    </source>
</evidence>
<evidence type="ECO:0000313" key="2">
    <source>
        <dbReference type="EMBL" id="OGZ13216.1"/>
    </source>
</evidence>
<dbReference type="SUPFAM" id="SSF52317">
    <property type="entry name" value="Class I glutamine amidotransferase-like"/>
    <property type="match status" value="1"/>
</dbReference>
<dbReference type="PANTHER" id="PTHR48094">
    <property type="entry name" value="PROTEIN/NUCLEIC ACID DEGLYCASE DJ-1-RELATED"/>
    <property type="match status" value="1"/>
</dbReference>
<evidence type="ECO:0000259" key="1">
    <source>
        <dbReference type="Pfam" id="PF01965"/>
    </source>
</evidence>
<dbReference type="EMBL" id="MHLP01000010">
    <property type="protein sequence ID" value="OGZ13216.1"/>
    <property type="molecule type" value="Genomic_DNA"/>
</dbReference>
<dbReference type="InterPro" id="IPR002818">
    <property type="entry name" value="DJ-1/PfpI"/>
</dbReference>
<dbReference type="STRING" id="1798665.A2942_03110"/>
<dbReference type="AlphaFoldDB" id="A0A1G2DI27"/>
<reference evidence="2 3" key="1">
    <citation type="journal article" date="2016" name="Nat. Commun.">
        <title>Thousands of microbial genomes shed light on interconnected biogeochemical processes in an aquifer system.</title>
        <authorList>
            <person name="Anantharaman K."/>
            <person name="Brown C.T."/>
            <person name="Hug L.A."/>
            <person name="Sharon I."/>
            <person name="Castelle C.J."/>
            <person name="Probst A.J."/>
            <person name="Thomas B.C."/>
            <person name="Singh A."/>
            <person name="Wilkins M.J."/>
            <person name="Karaoz U."/>
            <person name="Brodie E.L."/>
            <person name="Williams K.H."/>
            <person name="Hubbard S.S."/>
            <person name="Banfield J.F."/>
        </authorList>
    </citation>
    <scope>NUCLEOTIDE SEQUENCE [LARGE SCALE GENOMIC DNA]</scope>
</reference>
<feature type="domain" description="DJ-1/PfpI" evidence="1">
    <location>
        <begin position="2"/>
        <end position="168"/>
    </location>
</feature>
<dbReference type="Proteomes" id="UP000178534">
    <property type="component" value="Unassembled WGS sequence"/>
</dbReference>
<dbReference type="Pfam" id="PF01965">
    <property type="entry name" value="DJ-1_PfpI"/>
    <property type="match status" value="1"/>
</dbReference>
<dbReference type="InterPro" id="IPR050325">
    <property type="entry name" value="Prot/Nucl_acid_deglycase"/>
</dbReference>